<evidence type="ECO:0000313" key="3">
    <source>
        <dbReference type="EMBL" id="CAD5123616.1"/>
    </source>
</evidence>
<dbReference type="Gene3D" id="3.30.1360.230">
    <property type="entry name" value="Sufu, C-terminal domain"/>
    <property type="match status" value="1"/>
</dbReference>
<gene>
    <name evidence="3" type="ORF">DGYR_LOCUS11281</name>
</gene>
<dbReference type="OrthoDB" id="10038834at2759"/>
<dbReference type="InterPro" id="IPR020941">
    <property type="entry name" value="SUFU-like_domain"/>
</dbReference>
<reference evidence="3 4" key="1">
    <citation type="submission" date="2020-08" db="EMBL/GenBank/DDBJ databases">
        <authorList>
            <person name="Hejnol A."/>
        </authorList>
    </citation>
    <scope>NUCLEOTIDE SEQUENCE [LARGE SCALE GENOMIC DNA]</scope>
</reference>
<dbReference type="PIRSF" id="PIRSF011844">
    <property type="entry name" value="Suppressor_of_fused_protein"/>
    <property type="match status" value="1"/>
</dbReference>
<sequence length="375" mass="42385">MDKEKVSQNFRSAVGGSDPIDGILIFLCREETVKKISKHWHYVGLGLSDIHSTEKSQTEKTSLELTFRLKYAEESQPPVWPLNILYSLSEYMLESGNLIRVGDHIPWKRSIDPINPNSRIRNFIVAEDPILKTLNLPSGPMQFRQLVGITDDELRAAQNYKGKSLLTMLTQDQSLSGAHLITDVLRNVSIFETNPKYGQVLQSLIDNEGSKFAHVSANCRWIDTIGSSHLEAFNCATDDEDDEIENLLEEVKIEFDPSAAQLLPNIVARGRLPFQKYLAFQSLQGQVIVFIPENLKSKSQTCIVSKSRRLCSSGKTLQIYCDKEFINQLSTKLDSLSNSELSELKFPMHFNLDNPNVAIEVLPTRYFLGIVETTF</sequence>
<comment type="caution">
    <text evidence="3">The sequence shown here is derived from an EMBL/GenBank/DDBJ whole genome shotgun (WGS) entry which is preliminary data.</text>
</comment>
<dbReference type="PANTHER" id="PTHR10928">
    <property type="entry name" value="SUPPRESSOR OF FUSED"/>
    <property type="match status" value="1"/>
</dbReference>
<dbReference type="InterPro" id="IPR016591">
    <property type="entry name" value="Suppressor_of_fused_euk"/>
</dbReference>
<organism evidence="3 4">
    <name type="scientific">Dimorphilus gyrociliatus</name>
    <dbReference type="NCBI Taxonomy" id="2664684"/>
    <lineage>
        <taxon>Eukaryota</taxon>
        <taxon>Metazoa</taxon>
        <taxon>Spiralia</taxon>
        <taxon>Lophotrochozoa</taxon>
        <taxon>Annelida</taxon>
        <taxon>Polychaeta</taxon>
        <taxon>Polychaeta incertae sedis</taxon>
        <taxon>Dinophilidae</taxon>
        <taxon>Dimorphilus</taxon>
    </lineage>
</organism>
<dbReference type="GO" id="GO:0005634">
    <property type="term" value="C:nucleus"/>
    <property type="evidence" value="ECO:0007669"/>
    <property type="project" value="TreeGrafter"/>
</dbReference>
<evidence type="ECO:0000259" key="2">
    <source>
        <dbReference type="Pfam" id="PF12470"/>
    </source>
</evidence>
<dbReference type="InterPro" id="IPR007768">
    <property type="entry name" value="Suppressor_of_fused"/>
</dbReference>
<dbReference type="InterPro" id="IPR038489">
    <property type="entry name" value="SUFU_C_sf"/>
</dbReference>
<dbReference type="EMBL" id="CAJFCJ010000019">
    <property type="protein sequence ID" value="CAD5123616.1"/>
    <property type="molecule type" value="Genomic_DNA"/>
</dbReference>
<dbReference type="Proteomes" id="UP000549394">
    <property type="component" value="Unassembled WGS sequence"/>
</dbReference>
<evidence type="ECO:0000259" key="1">
    <source>
        <dbReference type="Pfam" id="PF05076"/>
    </source>
</evidence>
<dbReference type="AlphaFoldDB" id="A0A7I8W4Y4"/>
<accession>A0A7I8W4Y4</accession>
<dbReference type="InterPro" id="IPR037181">
    <property type="entry name" value="SUFU_N"/>
</dbReference>
<keyword evidence="4" id="KW-1185">Reference proteome</keyword>
<dbReference type="Pfam" id="PF12470">
    <property type="entry name" value="SUFU_C"/>
    <property type="match status" value="1"/>
</dbReference>
<name>A0A7I8W4Y4_9ANNE</name>
<dbReference type="InterPro" id="IPR024314">
    <property type="entry name" value="SUFU_C"/>
</dbReference>
<protein>
    <submittedName>
        <fullName evidence="3">DgyrCDS11943</fullName>
    </submittedName>
</protein>
<feature type="domain" description="Suppressor of fused C-terminal" evidence="2">
    <location>
        <begin position="247"/>
        <end position="360"/>
    </location>
</feature>
<dbReference type="SUPFAM" id="SSF103359">
    <property type="entry name" value="Suppressor of Fused, N-terminal domain"/>
    <property type="match status" value="1"/>
</dbReference>
<dbReference type="PANTHER" id="PTHR10928:SF2">
    <property type="entry name" value="SUPPRESSOR OF FUSED HOMOLOG"/>
    <property type="match status" value="1"/>
</dbReference>
<feature type="domain" description="Suppressor of fused-like" evidence="1">
    <location>
        <begin position="16"/>
        <end position="186"/>
    </location>
</feature>
<proteinExistence type="predicted"/>
<dbReference type="Pfam" id="PF05076">
    <property type="entry name" value="SUFU"/>
    <property type="match status" value="1"/>
</dbReference>
<evidence type="ECO:0000313" key="4">
    <source>
        <dbReference type="Proteomes" id="UP000549394"/>
    </source>
</evidence>
<dbReference type="GO" id="GO:0005737">
    <property type="term" value="C:cytoplasm"/>
    <property type="evidence" value="ECO:0007669"/>
    <property type="project" value="TreeGrafter"/>
</dbReference>